<protein>
    <submittedName>
        <fullName evidence="1">Uncharacterized protein</fullName>
    </submittedName>
</protein>
<evidence type="ECO:0000313" key="2">
    <source>
        <dbReference type="Proteomes" id="UP000799778"/>
    </source>
</evidence>
<keyword evidence="2" id="KW-1185">Reference proteome</keyword>
<dbReference type="Proteomes" id="UP000799778">
    <property type="component" value="Unassembled WGS sequence"/>
</dbReference>
<proteinExistence type="predicted"/>
<dbReference type="RefSeq" id="XP_033383734.1">
    <property type="nucleotide sequence ID" value="XM_033521575.1"/>
</dbReference>
<accession>A0A6A5XQ43</accession>
<reference evidence="1" key="1">
    <citation type="journal article" date="2020" name="Stud. Mycol.">
        <title>101 Dothideomycetes genomes: a test case for predicting lifestyles and emergence of pathogens.</title>
        <authorList>
            <person name="Haridas S."/>
            <person name="Albert R."/>
            <person name="Binder M."/>
            <person name="Bloem J."/>
            <person name="Labutti K."/>
            <person name="Salamov A."/>
            <person name="Andreopoulos B."/>
            <person name="Baker S."/>
            <person name="Barry K."/>
            <person name="Bills G."/>
            <person name="Bluhm B."/>
            <person name="Cannon C."/>
            <person name="Castanera R."/>
            <person name="Culley D."/>
            <person name="Daum C."/>
            <person name="Ezra D."/>
            <person name="Gonzalez J."/>
            <person name="Henrissat B."/>
            <person name="Kuo A."/>
            <person name="Liang C."/>
            <person name="Lipzen A."/>
            <person name="Lutzoni F."/>
            <person name="Magnuson J."/>
            <person name="Mondo S."/>
            <person name="Nolan M."/>
            <person name="Ohm R."/>
            <person name="Pangilinan J."/>
            <person name="Park H.-J."/>
            <person name="Ramirez L."/>
            <person name="Alfaro M."/>
            <person name="Sun H."/>
            <person name="Tritt A."/>
            <person name="Yoshinaga Y."/>
            <person name="Zwiers L.-H."/>
            <person name="Turgeon B."/>
            <person name="Goodwin S."/>
            <person name="Spatafora J."/>
            <person name="Crous P."/>
            <person name="Grigoriev I."/>
        </authorList>
    </citation>
    <scope>NUCLEOTIDE SEQUENCE</scope>
    <source>
        <strain evidence="1">CBS 175.79</strain>
    </source>
</reference>
<gene>
    <name evidence="1" type="ORF">BU24DRAFT_177093</name>
</gene>
<sequence length="173" mass="19838">MNKEIWTEQRKRYMGKLQCRRLLKAVQKASVAQIYIKVSCNTTSRSRSLYISFIIQPTWQYHFICAIPTQRCNPSSQRSSDINLTPSCLYLFHTNALCSQITNFNHMQHETMPRQNAVYVSSSLGGVKLRVQPGPIEEQALLLSLSPDRARWRRTLCSTVATKALLSVIPTYL</sequence>
<dbReference type="AlphaFoldDB" id="A0A6A5XQ43"/>
<evidence type="ECO:0000313" key="1">
    <source>
        <dbReference type="EMBL" id="KAF2015395.1"/>
    </source>
</evidence>
<dbReference type="EMBL" id="ML978069">
    <property type="protein sequence ID" value="KAF2015395.1"/>
    <property type="molecule type" value="Genomic_DNA"/>
</dbReference>
<name>A0A6A5XQ43_9PLEO</name>
<organism evidence="1 2">
    <name type="scientific">Aaosphaeria arxii CBS 175.79</name>
    <dbReference type="NCBI Taxonomy" id="1450172"/>
    <lineage>
        <taxon>Eukaryota</taxon>
        <taxon>Fungi</taxon>
        <taxon>Dikarya</taxon>
        <taxon>Ascomycota</taxon>
        <taxon>Pezizomycotina</taxon>
        <taxon>Dothideomycetes</taxon>
        <taxon>Pleosporomycetidae</taxon>
        <taxon>Pleosporales</taxon>
        <taxon>Pleosporales incertae sedis</taxon>
        <taxon>Aaosphaeria</taxon>
    </lineage>
</organism>
<dbReference type="GeneID" id="54278972"/>